<dbReference type="RefSeq" id="WP_315650503.1">
    <property type="nucleotide sequence ID" value="NZ_JAVXZY010000004.1"/>
</dbReference>
<reference evidence="1" key="1">
    <citation type="submission" date="2023-09" db="EMBL/GenBank/DDBJ databases">
        <title>Paucibacter sp. APW11 Genome sequencing and assembly.</title>
        <authorList>
            <person name="Kim I."/>
        </authorList>
    </citation>
    <scope>NUCLEOTIDE SEQUENCE</scope>
    <source>
        <strain evidence="1">APW11</strain>
    </source>
</reference>
<dbReference type="Proteomes" id="UP001246372">
    <property type="component" value="Unassembled WGS sequence"/>
</dbReference>
<name>A0ABU3PCS6_9BURK</name>
<evidence type="ECO:0000313" key="1">
    <source>
        <dbReference type="EMBL" id="MDT8999953.1"/>
    </source>
</evidence>
<accession>A0ABU3PCS6</accession>
<sequence length="133" mass="13381">MATSGPNVYTVTAKVDATGKYAHCSYTNSGGSSAKSPLPAPSAVAQFNQVLPSASGLQLVGAMVTNTTTPPTTSFVPASITEGKLSQVSISVPNPSGLPQATRGVVLVFSMLNSSGVPALYPSSDPQIQNPGT</sequence>
<protein>
    <submittedName>
        <fullName evidence="1">Uncharacterized protein</fullName>
    </submittedName>
</protein>
<keyword evidence="2" id="KW-1185">Reference proteome</keyword>
<evidence type="ECO:0000313" key="2">
    <source>
        <dbReference type="Proteomes" id="UP001246372"/>
    </source>
</evidence>
<comment type="caution">
    <text evidence="1">The sequence shown here is derived from an EMBL/GenBank/DDBJ whole genome shotgun (WGS) entry which is preliminary data.</text>
</comment>
<organism evidence="1 2">
    <name type="scientific">Roseateles aquae</name>
    <dbReference type="NCBI Taxonomy" id="3077235"/>
    <lineage>
        <taxon>Bacteria</taxon>
        <taxon>Pseudomonadati</taxon>
        <taxon>Pseudomonadota</taxon>
        <taxon>Betaproteobacteria</taxon>
        <taxon>Burkholderiales</taxon>
        <taxon>Sphaerotilaceae</taxon>
        <taxon>Roseateles</taxon>
    </lineage>
</organism>
<proteinExistence type="predicted"/>
<gene>
    <name evidence="1" type="ORF">RQP53_11825</name>
</gene>
<dbReference type="EMBL" id="JAVXZY010000004">
    <property type="protein sequence ID" value="MDT8999953.1"/>
    <property type="molecule type" value="Genomic_DNA"/>
</dbReference>